<organism evidence="2 3">
    <name type="scientific">Lapillicoccus jejuensis</name>
    <dbReference type="NCBI Taxonomy" id="402171"/>
    <lineage>
        <taxon>Bacteria</taxon>
        <taxon>Bacillati</taxon>
        <taxon>Actinomycetota</taxon>
        <taxon>Actinomycetes</taxon>
        <taxon>Micrococcales</taxon>
        <taxon>Intrasporangiaceae</taxon>
        <taxon>Lapillicoccus</taxon>
    </lineage>
</organism>
<reference evidence="2 3" key="1">
    <citation type="submission" date="2019-06" db="EMBL/GenBank/DDBJ databases">
        <title>Sequencing the genomes of 1000 actinobacteria strains.</title>
        <authorList>
            <person name="Klenk H.-P."/>
        </authorList>
    </citation>
    <scope>NUCLEOTIDE SEQUENCE [LARGE SCALE GENOMIC DNA]</scope>
    <source>
        <strain evidence="2 3">DSM 18607</strain>
    </source>
</reference>
<protein>
    <submittedName>
        <fullName evidence="2">Uncharacterized protein</fullName>
    </submittedName>
</protein>
<keyword evidence="3" id="KW-1185">Reference proteome</keyword>
<evidence type="ECO:0000256" key="1">
    <source>
        <dbReference type="SAM" id="MobiDB-lite"/>
    </source>
</evidence>
<dbReference type="AlphaFoldDB" id="A0A542E5Y9"/>
<gene>
    <name evidence="2" type="ORF">FB458_3883</name>
</gene>
<evidence type="ECO:0000313" key="3">
    <source>
        <dbReference type="Proteomes" id="UP000317893"/>
    </source>
</evidence>
<dbReference type="RefSeq" id="WP_141849929.1">
    <property type="nucleotide sequence ID" value="NZ_BAAAPR010000023.1"/>
</dbReference>
<evidence type="ECO:0000313" key="2">
    <source>
        <dbReference type="EMBL" id="TQJ10747.1"/>
    </source>
</evidence>
<sequence>MPVEPPINYREAGELLRRGWSRRRIAQRYGVTPSVIGVAIQRGHIRVPVRVSVTRRAPWDPPTRVHQPPAVVLPEPPTGRRLRHLHVVPDLD</sequence>
<name>A0A542E5Y9_9MICO</name>
<accession>A0A542E5Y9</accession>
<dbReference type="EMBL" id="VFMN01000001">
    <property type="protein sequence ID" value="TQJ10747.1"/>
    <property type="molecule type" value="Genomic_DNA"/>
</dbReference>
<dbReference type="Proteomes" id="UP000317893">
    <property type="component" value="Unassembled WGS sequence"/>
</dbReference>
<proteinExistence type="predicted"/>
<feature type="region of interest" description="Disordered" evidence="1">
    <location>
        <begin position="58"/>
        <end position="77"/>
    </location>
</feature>
<comment type="caution">
    <text evidence="2">The sequence shown here is derived from an EMBL/GenBank/DDBJ whole genome shotgun (WGS) entry which is preliminary data.</text>
</comment>